<accession>A0AAW1LRW6</accession>
<dbReference type="AlphaFoldDB" id="A0AAW1LRW6"/>
<dbReference type="EMBL" id="JASPKY010000093">
    <property type="protein sequence ID" value="KAK9737938.1"/>
    <property type="molecule type" value="Genomic_DNA"/>
</dbReference>
<name>A0AAW1LRW6_POPJA</name>
<evidence type="ECO:0000313" key="2">
    <source>
        <dbReference type="Proteomes" id="UP001458880"/>
    </source>
</evidence>
<proteinExistence type="predicted"/>
<reference evidence="1 2" key="1">
    <citation type="journal article" date="2024" name="BMC Genomics">
        <title>De novo assembly and annotation of Popillia japonica's genome with initial clues to its potential as an invasive pest.</title>
        <authorList>
            <person name="Cucini C."/>
            <person name="Boschi S."/>
            <person name="Funari R."/>
            <person name="Cardaioli E."/>
            <person name="Iannotti N."/>
            <person name="Marturano G."/>
            <person name="Paoli F."/>
            <person name="Bruttini M."/>
            <person name="Carapelli A."/>
            <person name="Frati F."/>
            <person name="Nardi F."/>
        </authorList>
    </citation>
    <scope>NUCLEOTIDE SEQUENCE [LARGE SCALE GENOMIC DNA]</scope>
    <source>
        <strain evidence="1">DMR45628</strain>
    </source>
</reference>
<evidence type="ECO:0000313" key="1">
    <source>
        <dbReference type="EMBL" id="KAK9737938.1"/>
    </source>
</evidence>
<gene>
    <name evidence="1" type="ORF">QE152_g10301</name>
</gene>
<comment type="caution">
    <text evidence="1">The sequence shown here is derived from an EMBL/GenBank/DDBJ whole genome shotgun (WGS) entry which is preliminary data.</text>
</comment>
<protein>
    <submittedName>
        <fullName evidence="1">Uncharacterized protein</fullName>
    </submittedName>
</protein>
<dbReference type="Proteomes" id="UP001458880">
    <property type="component" value="Unassembled WGS sequence"/>
</dbReference>
<organism evidence="1 2">
    <name type="scientific">Popillia japonica</name>
    <name type="common">Japanese beetle</name>
    <dbReference type="NCBI Taxonomy" id="7064"/>
    <lineage>
        <taxon>Eukaryota</taxon>
        <taxon>Metazoa</taxon>
        <taxon>Ecdysozoa</taxon>
        <taxon>Arthropoda</taxon>
        <taxon>Hexapoda</taxon>
        <taxon>Insecta</taxon>
        <taxon>Pterygota</taxon>
        <taxon>Neoptera</taxon>
        <taxon>Endopterygota</taxon>
        <taxon>Coleoptera</taxon>
        <taxon>Polyphaga</taxon>
        <taxon>Scarabaeiformia</taxon>
        <taxon>Scarabaeidae</taxon>
        <taxon>Rutelinae</taxon>
        <taxon>Popillia</taxon>
    </lineage>
</organism>
<keyword evidence="2" id="KW-1185">Reference proteome</keyword>
<sequence>MKDHNERKVAIIPGFQGIDQITPEAINEATKEGKDHNERKVAIIPGFQGIDQITPEAINEATKEGKPGPPKAYRSLLYLLNILSNLYEIMIKQGFGEMRFGRKSV</sequence>